<dbReference type="SUPFAM" id="SSF51735">
    <property type="entry name" value="NAD(P)-binding Rossmann-fold domains"/>
    <property type="match status" value="1"/>
</dbReference>
<name>A0A3N6NRE8_NATCH</name>
<dbReference type="SUPFAM" id="SSF48179">
    <property type="entry name" value="6-phosphogluconate dehydrogenase C-terminal domain-like"/>
    <property type="match status" value="1"/>
</dbReference>
<dbReference type="EMBL" id="REFZ01000002">
    <property type="protein sequence ID" value="RQH02603.1"/>
    <property type="molecule type" value="Genomic_DNA"/>
</dbReference>
<organism evidence="15 16">
    <name type="scientific">Natrarchaeobius chitinivorans</name>
    <dbReference type="NCBI Taxonomy" id="1679083"/>
    <lineage>
        <taxon>Archaea</taxon>
        <taxon>Methanobacteriati</taxon>
        <taxon>Methanobacteriota</taxon>
        <taxon>Stenosarchaea group</taxon>
        <taxon>Halobacteria</taxon>
        <taxon>Halobacteriales</taxon>
        <taxon>Natrialbaceae</taxon>
        <taxon>Natrarchaeobius</taxon>
    </lineage>
</organism>
<accession>A0A3N6NRE8</accession>
<dbReference type="InterPro" id="IPR051402">
    <property type="entry name" value="KPR-Related"/>
</dbReference>
<evidence type="ECO:0000256" key="8">
    <source>
        <dbReference type="ARBA" id="ARBA00032024"/>
    </source>
</evidence>
<dbReference type="UniPathway" id="UPA00241"/>
<dbReference type="Pfam" id="PF02558">
    <property type="entry name" value="ApbA"/>
    <property type="match status" value="1"/>
</dbReference>
<keyword evidence="6 12" id="KW-0173">Coenzyme A biosynthesis</keyword>
<evidence type="ECO:0000256" key="4">
    <source>
        <dbReference type="ARBA" id="ARBA00019465"/>
    </source>
</evidence>
<evidence type="ECO:0000313" key="15">
    <source>
        <dbReference type="EMBL" id="RQH02603.1"/>
    </source>
</evidence>
<comment type="function">
    <text evidence="11">Catalyzes the NAD(P)H-dependent reduction of ketopantoate into pantoic acid.</text>
</comment>
<evidence type="ECO:0000259" key="14">
    <source>
        <dbReference type="Pfam" id="PF08546"/>
    </source>
</evidence>
<dbReference type="InterPro" id="IPR036291">
    <property type="entry name" value="NAD(P)-bd_dom_sf"/>
</dbReference>
<keyword evidence="5 12" id="KW-0521">NADP</keyword>
<dbReference type="Pfam" id="PF08546">
    <property type="entry name" value="ApbA_C"/>
    <property type="match status" value="1"/>
</dbReference>
<comment type="catalytic activity">
    <reaction evidence="9">
        <text>(R)-pantoate + NADP(+) = 2-dehydropantoate + NADPH + H(+)</text>
        <dbReference type="Rhea" id="RHEA:16233"/>
        <dbReference type="ChEBI" id="CHEBI:11561"/>
        <dbReference type="ChEBI" id="CHEBI:15378"/>
        <dbReference type="ChEBI" id="CHEBI:15980"/>
        <dbReference type="ChEBI" id="CHEBI:57783"/>
        <dbReference type="ChEBI" id="CHEBI:58349"/>
        <dbReference type="EC" id="1.1.1.169"/>
    </reaction>
    <physiologicalReaction direction="right-to-left" evidence="9">
        <dbReference type="Rhea" id="RHEA:16235"/>
    </physiologicalReaction>
</comment>
<evidence type="ECO:0000256" key="11">
    <source>
        <dbReference type="ARBA" id="ARBA00056765"/>
    </source>
</evidence>
<feature type="domain" description="Ketopantoate reductase C-terminal" evidence="14">
    <location>
        <begin position="179"/>
        <end position="300"/>
    </location>
</feature>
<comment type="function">
    <text evidence="12">Catalyzes the NADPH-dependent reduction of ketopantoate into pantoic acid.</text>
</comment>
<dbReference type="Proteomes" id="UP000281431">
    <property type="component" value="Unassembled WGS sequence"/>
</dbReference>
<evidence type="ECO:0000256" key="7">
    <source>
        <dbReference type="ARBA" id="ARBA00023002"/>
    </source>
</evidence>
<sequence length="301" mass="32567">MRIVVVGSGSMGSLFGAHLSRTDAEVVCYDVDQDHVDAMNRDGLVIESNGGPDERVPVTATTDPTTIDSADLVILFVKSIHTVDALESATAFLTEETDVLTLQNGFRNPHVIAEYVPESNVIVGTTTASAELVGPGTLANTDPDVVTIGRYFDENDAFVEDVSALLERAGFDVSVSASIRDDVWEKLLINLTLNPITALTGMRVGEAVTDPESRELIEALVEETVRVGRARGVTFRDDPVEYVVTVAKRNPEHKTSMRHDVEAGNPTEIDHLSGALVEYARDEGIAVPHQRTISTLVSLRE</sequence>
<dbReference type="InterPro" id="IPR013332">
    <property type="entry name" value="KPR_N"/>
</dbReference>
<dbReference type="PANTHER" id="PTHR21708">
    <property type="entry name" value="PROBABLE 2-DEHYDROPANTOATE 2-REDUCTASE"/>
    <property type="match status" value="1"/>
</dbReference>
<evidence type="ECO:0000256" key="6">
    <source>
        <dbReference type="ARBA" id="ARBA00022993"/>
    </source>
</evidence>
<proteinExistence type="inferred from homology"/>
<dbReference type="GO" id="GO:0015937">
    <property type="term" value="P:coenzyme A biosynthetic process"/>
    <property type="evidence" value="ECO:0007669"/>
    <property type="project" value="UniProtKB-UniPathway"/>
</dbReference>
<evidence type="ECO:0000256" key="12">
    <source>
        <dbReference type="RuleBase" id="RU362068"/>
    </source>
</evidence>
<evidence type="ECO:0000256" key="10">
    <source>
        <dbReference type="ARBA" id="ARBA00048196"/>
    </source>
</evidence>
<reference evidence="15 16" key="1">
    <citation type="submission" date="2018-10" db="EMBL/GenBank/DDBJ databases">
        <title>Natrarchaeobius chitinivorans gen. nov., sp. nov., and Natrarchaeobius haloalkaliphilus sp. nov., alkaliphilic, chitin-utilizing haloarchaea from hypersaline alkaline lakes.</title>
        <authorList>
            <person name="Sorokin D.Y."/>
            <person name="Elcheninov A.G."/>
            <person name="Kostrikina N.A."/>
            <person name="Bale N.J."/>
            <person name="Sinninghe Damste J.S."/>
            <person name="Khijniak T.V."/>
            <person name="Kublanov I.V."/>
            <person name="Toshchakov S.V."/>
        </authorList>
    </citation>
    <scope>NUCLEOTIDE SEQUENCE [LARGE SCALE GENOMIC DNA]</scope>
    <source>
        <strain evidence="15 16">AArcht7</strain>
    </source>
</reference>
<keyword evidence="7 12" id="KW-0560">Oxidoreductase</keyword>
<comment type="caution">
    <text evidence="15">The sequence shown here is derived from an EMBL/GenBank/DDBJ whole genome shotgun (WGS) entry which is preliminary data.</text>
</comment>
<evidence type="ECO:0000259" key="13">
    <source>
        <dbReference type="Pfam" id="PF02558"/>
    </source>
</evidence>
<dbReference type="AlphaFoldDB" id="A0A3N6NRE8"/>
<dbReference type="NCBIfam" id="TIGR00745">
    <property type="entry name" value="apbA_panE"/>
    <property type="match status" value="1"/>
</dbReference>
<dbReference type="GO" id="GO:0008677">
    <property type="term" value="F:2-dehydropantoate 2-reductase activity"/>
    <property type="evidence" value="ECO:0007669"/>
    <property type="project" value="UniProtKB-EC"/>
</dbReference>
<dbReference type="InterPro" id="IPR013752">
    <property type="entry name" value="KPA_reductase"/>
</dbReference>
<dbReference type="Gene3D" id="3.40.50.720">
    <property type="entry name" value="NAD(P)-binding Rossmann-like Domain"/>
    <property type="match status" value="1"/>
</dbReference>
<dbReference type="GO" id="GO:0005737">
    <property type="term" value="C:cytoplasm"/>
    <property type="evidence" value="ECO:0007669"/>
    <property type="project" value="TreeGrafter"/>
</dbReference>
<comment type="catalytic activity">
    <reaction evidence="10">
        <text>(R)-pantoate + NAD(+) = 2-dehydropantoate + NADH + H(+)</text>
        <dbReference type="Rhea" id="RHEA:61292"/>
        <dbReference type="ChEBI" id="CHEBI:11561"/>
        <dbReference type="ChEBI" id="CHEBI:15378"/>
        <dbReference type="ChEBI" id="CHEBI:15980"/>
        <dbReference type="ChEBI" id="CHEBI:57540"/>
        <dbReference type="ChEBI" id="CHEBI:57945"/>
    </reaction>
    <physiologicalReaction direction="right-to-left" evidence="10">
        <dbReference type="Rhea" id="RHEA:61294"/>
    </physiologicalReaction>
</comment>
<evidence type="ECO:0000256" key="1">
    <source>
        <dbReference type="ARBA" id="ARBA00004724"/>
    </source>
</evidence>
<evidence type="ECO:0000256" key="3">
    <source>
        <dbReference type="ARBA" id="ARBA00013014"/>
    </source>
</evidence>
<comment type="pathway">
    <text evidence="1 12">Cofactor biosynthesis; coenzyme A biosynthesis.</text>
</comment>
<evidence type="ECO:0000256" key="2">
    <source>
        <dbReference type="ARBA" id="ARBA00007870"/>
    </source>
</evidence>
<dbReference type="GO" id="GO:0015940">
    <property type="term" value="P:pantothenate biosynthetic process"/>
    <property type="evidence" value="ECO:0007669"/>
    <property type="project" value="InterPro"/>
</dbReference>
<dbReference type="Gene3D" id="1.10.1040.10">
    <property type="entry name" value="N-(1-d-carboxylethyl)-l-norvaline Dehydrogenase, domain 2"/>
    <property type="match status" value="1"/>
</dbReference>
<dbReference type="FunFam" id="1.10.1040.10:FF:000017">
    <property type="entry name" value="2-dehydropantoate 2-reductase"/>
    <property type="match status" value="1"/>
</dbReference>
<dbReference type="EC" id="1.1.1.169" evidence="3 12"/>
<evidence type="ECO:0000256" key="5">
    <source>
        <dbReference type="ARBA" id="ARBA00022857"/>
    </source>
</evidence>
<dbReference type="InterPro" id="IPR003710">
    <property type="entry name" value="ApbA"/>
</dbReference>
<gene>
    <name evidence="15" type="ORF">EA472_04720</name>
</gene>
<comment type="similarity">
    <text evidence="2 12">Belongs to the ketopantoate reductase family.</text>
</comment>
<protein>
    <recommendedName>
        <fullName evidence="4 12">2-dehydropantoate 2-reductase</fullName>
        <ecNumber evidence="3 12">1.1.1.169</ecNumber>
    </recommendedName>
    <alternativeName>
        <fullName evidence="8 12">Ketopantoate reductase</fullName>
    </alternativeName>
</protein>
<dbReference type="InterPro" id="IPR013328">
    <property type="entry name" value="6PGD_dom2"/>
</dbReference>
<keyword evidence="16" id="KW-1185">Reference proteome</keyword>
<dbReference type="OrthoDB" id="201845at2157"/>
<evidence type="ECO:0000256" key="9">
    <source>
        <dbReference type="ARBA" id="ARBA00047506"/>
    </source>
</evidence>
<evidence type="ECO:0000313" key="16">
    <source>
        <dbReference type="Proteomes" id="UP000281431"/>
    </source>
</evidence>
<dbReference type="PANTHER" id="PTHR21708:SF26">
    <property type="entry name" value="2-DEHYDROPANTOATE 2-REDUCTASE"/>
    <property type="match status" value="1"/>
</dbReference>
<feature type="domain" description="Ketopantoate reductase N-terminal" evidence="13">
    <location>
        <begin position="3"/>
        <end position="150"/>
    </location>
</feature>
<dbReference type="InterPro" id="IPR008927">
    <property type="entry name" value="6-PGluconate_DH-like_C_sf"/>
</dbReference>